<dbReference type="Proteomes" id="UP001596122">
    <property type="component" value="Unassembled WGS sequence"/>
</dbReference>
<sequence length="76" mass="8378">MTTLTLDRLPRPLTGLGTRLRETLAQRAEERRLVAELAGYMSASAREDLLAAVDRAEAQGTDVSYTRWLMSRAGVA</sequence>
<gene>
    <name evidence="1" type="ORF">ACFPJ6_02425</name>
</gene>
<evidence type="ECO:0000313" key="2">
    <source>
        <dbReference type="Proteomes" id="UP001596122"/>
    </source>
</evidence>
<dbReference type="RefSeq" id="WP_340268842.1">
    <property type="nucleotide sequence ID" value="NZ_JBBEOG010000003.1"/>
</dbReference>
<comment type="caution">
    <text evidence="1">The sequence shown here is derived from an EMBL/GenBank/DDBJ whole genome shotgun (WGS) entry which is preliminary data.</text>
</comment>
<keyword evidence="2" id="KW-1185">Reference proteome</keyword>
<name>A0ABW0GIY2_9MICO</name>
<organism evidence="1 2">
    <name type="scientific">Aquipuribacter nitratireducens</name>
    <dbReference type="NCBI Taxonomy" id="650104"/>
    <lineage>
        <taxon>Bacteria</taxon>
        <taxon>Bacillati</taxon>
        <taxon>Actinomycetota</taxon>
        <taxon>Actinomycetes</taxon>
        <taxon>Micrococcales</taxon>
        <taxon>Intrasporangiaceae</taxon>
        <taxon>Aquipuribacter</taxon>
    </lineage>
</organism>
<reference evidence="2" key="1">
    <citation type="journal article" date="2019" name="Int. J. Syst. Evol. Microbiol.">
        <title>The Global Catalogue of Microorganisms (GCM) 10K type strain sequencing project: providing services to taxonomists for standard genome sequencing and annotation.</title>
        <authorList>
            <consortium name="The Broad Institute Genomics Platform"/>
            <consortium name="The Broad Institute Genome Sequencing Center for Infectious Disease"/>
            <person name="Wu L."/>
            <person name="Ma J."/>
        </authorList>
    </citation>
    <scope>NUCLEOTIDE SEQUENCE [LARGE SCALE GENOMIC DNA]</scope>
    <source>
        <strain evidence="2">CCUG 43114</strain>
    </source>
</reference>
<dbReference type="EMBL" id="JBHSLD010000004">
    <property type="protein sequence ID" value="MFC5379637.1"/>
    <property type="molecule type" value="Genomic_DNA"/>
</dbReference>
<accession>A0ABW0GIY2</accession>
<proteinExistence type="predicted"/>
<evidence type="ECO:0000313" key="1">
    <source>
        <dbReference type="EMBL" id="MFC5379637.1"/>
    </source>
</evidence>
<protein>
    <submittedName>
        <fullName evidence="1">Uncharacterized protein</fullName>
    </submittedName>
</protein>